<name>A0ABP0P9R8_9DINO</name>
<evidence type="ECO:0000313" key="2">
    <source>
        <dbReference type="Proteomes" id="UP001642484"/>
    </source>
</evidence>
<evidence type="ECO:0000313" key="1">
    <source>
        <dbReference type="EMBL" id="CAK9071420.1"/>
    </source>
</evidence>
<keyword evidence="2" id="KW-1185">Reference proteome</keyword>
<proteinExistence type="predicted"/>
<sequence>MPDGGWKPVDIEQFLISGIKPVLVPAVAGATSPTQTKAVWVRQLQKDDSGGFEFVSNAFQIDPAPSNIDYLKRAIQTKNPATVQCDAFQIDMFSQQEDGNWSKEEKMSASLCDTCEDSPYGYIVPQVP</sequence>
<gene>
    <name evidence="1" type="ORF">CCMP2556_LOCUS35106</name>
</gene>
<organism evidence="1 2">
    <name type="scientific">Durusdinium trenchii</name>
    <dbReference type="NCBI Taxonomy" id="1381693"/>
    <lineage>
        <taxon>Eukaryota</taxon>
        <taxon>Sar</taxon>
        <taxon>Alveolata</taxon>
        <taxon>Dinophyceae</taxon>
        <taxon>Suessiales</taxon>
        <taxon>Symbiodiniaceae</taxon>
        <taxon>Durusdinium</taxon>
    </lineage>
</organism>
<comment type="caution">
    <text evidence="1">The sequence shown here is derived from an EMBL/GenBank/DDBJ whole genome shotgun (WGS) entry which is preliminary data.</text>
</comment>
<dbReference type="Proteomes" id="UP001642484">
    <property type="component" value="Unassembled WGS sequence"/>
</dbReference>
<dbReference type="EMBL" id="CAXAMN010022618">
    <property type="protein sequence ID" value="CAK9071420.1"/>
    <property type="molecule type" value="Genomic_DNA"/>
</dbReference>
<protein>
    <submittedName>
        <fullName evidence="1">Uncharacterized protein</fullName>
    </submittedName>
</protein>
<reference evidence="1 2" key="1">
    <citation type="submission" date="2024-02" db="EMBL/GenBank/DDBJ databases">
        <authorList>
            <person name="Chen Y."/>
            <person name="Shah S."/>
            <person name="Dougan E. K."/>
            <person name="Thang M."/>
            <person name="Chan C."/>
        </authorList>
    </citation>
    <scope>NUCLEOTIDE SEQUENCE [LARGE SCALE GENOMIC DNA]</scope>
</reference>
<accession>A0ABP0P9R8</accession>